<protein>
    <submittedName>
        <fullName evidence="3">Uncharacterized protein</fullName>
    </submittedName>
</protein>
<evidence type="ECO:0000313" key="3">
    <source>
        <dbReference type="EMBL" id="EMM82139.1"/>
    </source>
</evidence>
<organism evidence="3 4">
    <name type="scientific">Leptospira interrogans str. 2006001854</name>
    <dbReference type="NCBI Taxonomy" id="1001590"/>
    <lineage>
        <taxon>Bacteria</taxon>
        <taxon>Pseudomonadati</taxon>
        <taxon>Spirochaetota</taxon>
        <taxon>Spirochaetia</taxon>
        <taxon>Leptospirales</taxon>
        <taxon>Leptospiraceae</taxon>
        <taxon>Leptospira</taxon>
    </lineage>
</organism>
<evidence type="ECO:0000256" key="1">
    <source>
        <dbReference type="SAM" id="MobiDB-lite"/>
    </source>
</evidence>
<evidence type="ECO:0000313" key="4">
    <source>
        <dbReference type="Proteomes" id="UP000012128"/>
    </source>
</evidence>
<sequence>MYYIILFIICFAWTSSAFPDFDFPFPIKNTKKHSIETILSESRKQEVGSSENLKNNENPKSFLGTQVESAKTESKIESFKFKSPKKNKIFKIEVVKAQNEENFFKKFRLRNCF</sequence>
<comment type="caution">
    <text evidence="3">The sequence shown here is derived from an EMBL/GenBank/DDBJ whole genome shotgun (WGS) entry which is preliminary data.</text>
</comment>
<feature type="signal peptide" evidence="2">
    <location>
        <begin position="1"/>
        <end position="17"/>
    </location>
</feature>
<feature type="chain" id="PRO_5004077245" evidence="2">
    <location>
        <begin position="18"/>
        <end position="113"/>
    </location>
</feature>
<name>M6GHY0_LEPIR</name>
<accession>M6GHY0</accession>
<keyword evidence="2" id="KW-0732">Signal</keyword>
<gene>
    <name evidence="3" type="ORF">LEP1GSC037_5068</name>
</gene>
<feature type="compositionally biased region" description="Polar residues" evidence="1">
    <location>
        <begin position="47"/>
        <end position="69"/>
    </location>
</feature>
<feature type="region of interest" description="Disordered" evidence="1">
    <location>
        <begin position="42"/>
        <end position="72"/>
    </location>
</feature>
<dbReference type="EMBL" id="AFLW02000094">
    <property type="protein sequence ID" value="EMM82139.1"/>
    <property type="molecule type" value="Genomic_DNA"/>
</dbReference>
<evidence type="ECO:0000256" key="2">
    <source>
        <dbReference type="SAM" id="SignalP"/>
    </source>
</evidence>
<dbReference type="Proteomes" id="UP000012128">
    <property type="component" value="Unassembled WGS sequence"/>
</dbReference>
<dbReference type="AlphaFoldDB" id="M6GHY0"/>
<proteinExistence type="predicted"/>
<reference evidence="3 4" key="1">
    <citation type="submission" date="2013-01" db="EMBL/GenBank/DDBJ databases">
        <authorList>
            <person name="Harkins D.M."/>
            <person name="Durkin A.S."/>
            <person name="Brinkac L.M."/>
            <person name="Haft D.H."/>
            <person name="Selengut J.D."/>
            <person name="Sanka R."/>
            <person name="DePew J."/>
            <person name="Purushe J."/>
            <person name="Hospenthal D.R."/>
            <person name="Murray C.K."/>
            <person name="Pimentel G."/>
            <person name="Wasfy M."/>
            <person name="Parker T."/>
            <person name="Miller R.S."/>
            <person name="Vinetz J.M."/>
            <person name="Sutton G.G."/>
            <person name="Nierman W.C."/>
            <person name="Fouts D.E."/>
        </authorList>
    </citation>
    <scope>NUCLEOTIDE SEQUENCE [LARGE SCALE GENOMIC DNA]</scope>
    <source>
        <strain evidence="3 4">2006001854</strain>
    </source>
</reference>